<dbReference type="AlphaFoldDB" id="A0A1W2BUZ5"/>
<dbReference type="STRING" id="1121400.SAMN02746065_109146"/>
<organism evidence="1 2">
    <name type="scientific">Desulfocicer vacuolatum DSM 3385</name>
    <dbReference type="NCBI Taxonomy" id="1121400"/>
    <lineage>
        <taxon>Bacteria</taxon>
        <taxon>Pseudomonadati</taxon>
        <taxon>Thermodesulfobacteriota</taxon>
        <taxon>Desulfobacteria</taxon>
        <taxon>Desulfobacterales</taxon>
        <taxon>Desulfobacteraceae</taxon>
        <taxon>Desulfocicer</taxon>
    </lineage>
</organism>
<sequence>MHKNKSMKTLNLKNLIYTSFILLTLSGNSVSHTYAMNSQEDLVFFTSIINEIRLDPFSKAESLGYDRVTLKKEMPWLEDTYPPYAIDTFLNLKAAAHNSANEDISEPDLTPEHDYLNTDETGGVITFLNFLSSRDAFKIIIENIFKQELNPERVSPLRLLSTDFQLMGISVSAGTETIDDYWRNAYFITICFGSSQLKSEAQLQTMVNQVRWQPYTLRHYYEISDAEFSDIATNIFQEWPNIYPPLMSNTSLQKSAKIYSRQLINIDRDPSLNLSNDPFIRATNMGYNGSDVSESHVLRIHGLNDSSDHIVNTAFSYLIRKELKSTLENRVLFAGSASESGIGITFFPYRERIKFISTSLNAGTTNFEQEDSKYSDIYSVIYSDKNNNSVYTTGEECKGASVTIYSKPDNTVVNRFFTDNAGRFITKIINNQDYRFEIEYNDIIKILNLRINKSLFLPVQIPSSIPQTAN</sequence>
<protein>
    <submittedName>
        <fullName evidence="1">Uncharacterized protein</fullName>
    </submittedName>
</protein>
<dbReference type="EMBL" id="FWXY01000009">
    <property type="protein sequence ID" value="SMC76546.1"/>
    <property type="molecule type" value="Genomic_DNA"/>
</dbReference>
<name>A0A1W2BUZ5_9BACT</name>
<proteinExistence type="predicted"/>
<reference evidence="1 2" key="1">
    <citation type="submission" date="2017-04" db="EMBL/GenBank/DDBJ databases">
        <authorList>
            <person name="Afonso C.L."/>
            <person name="Miller P.J."/>
            <person name="Scott M.A."/>
            <person name="Spackman E."/>
            <person name="Goraichik I."/>
            <person name="Dimitrov K.M."/>
            <person name="Suarez D.L."/>
            <person name="Swayne D.E."/>
        </authorList>
    </citation>
    <scope>NUCLEOTIDE SEQUENCE [LARGE SCALE GENOMIC DNA]</scope>
    <source>
        <strain evidence="1 2">DSM 3385</strain>
    </source>
</reference>
<accession>A0A1W2BUZ5</accession>
<evidence type="ECO:0000313" key="1">
    <source>
        <dbReference type="EMBL" id="SMC76546.1"/>
    </source>
</evidence>
<dbReference type="Proteomes" id="UP000192418">
    <property type="component" value="Unassembled WGS sequence"/>
</dbReference>
<keyword evidence="2" id="KW-1185">Reference proteome</keyword>
<gene>
    <name evidence="1" type="ORF">SAMN02746065_109146</name>
</gene>
<evidence type="ECO:0000313" key="2">
    <source>
        <dbReference type="Proteomes" id="UP000192418"/>
    </source>
</evidence>